<protein>
    <submittedName>
        <fullName evidence="1">Uncharacterized protein</fullName>
    </submittedName>
</protein>
<proteinExistence type="predicted"/>
<name>A0A8S9FDL7_BRACR</name>
<evidence type="ECO:0000313" key="1">
    <source>
        <dbReference type="EMBL" id="KAF2530859.1"/>
    </source>
</evidence>
<accession>A0A8S9FDL7</accession>
<dbReference type="AlphaFoldDB" id="A0A8S9FDL7"/>
<reference evidence="1" key="1">
    <citation type="submission" date="2019-12" db="EMBL/GenBank/DDBJ databases">
        <title>Genome sequencing and annotation of Brassica cretica.</title>
        <authorList>
            <person name="Studholme D.J."/>
            <person name="Sarris P.F."/>
        </authorList>
    </citation>
    <scope>NUCLEOTIDE SEQUENCE</scope>
    <source>
        <strain evidence="1">PFS-102/07</strain>
        <tissue evidence="1">Leaf</tissue>
    </source>
</reference>
<dbReference type="EMBL" id="QGKY02002305">
    <property type="protein sequence ID" value="KAF2530859.1"/>
    <property type="molecule type" value="Genomic_DNA"/>
</dbReference>
<comment type="caution">
    <text evidence="1">The sequence shown here is derived from an EMBL/GenBank/DDBJ whole genome shotgun (WGS) entry which is preliminary data.</text>
</comment>
<gene>
    <name evidence="1" type="ORF">F2Q70_00031158</name>
</gene>
<sequence length="96" mass="11158">MRGYAFTRKGHSRTTYDDGVSSCSGDDVYYGNIEEILEIQFPGMVGLRWFHQFAVTRQFAQEFTWESGLTETVRMRQKMSFNNSDITDLLHGFLVM</sequence>
<organism evidence="1">
    <name type="scientific">Brassica cretica</name>
    <name type="common">Mustard</name>
    <dbReference type="NCBI Taxonomy" id="69181"/>
    <lineage>
        <taxon>Eukaryota</taxon>
        <taxon>Viridiplantae</taxon>
        <taxon>Streptophyta</taxon>
        <taxon>Embryophyta</taxon>
        <taxon>Tracheophyta</taxon>
        <taxon>Spermatophyta</taxon>
        <taxon>Magnoliopsida</taxon>
        <taxon>eudicotyledons</taxon>
        <taxon>Gunneridae</taxon>
        <taxon>Pentapetalae</taxon>
        <taxon>rosids</taxon>
        <taxon>malvids</taxon>
        <taxon>Brassicales</taxon>
        <taxon>Brassicaceae</taxon>
        <taxon>Brassiceae</taxon>
        <taxon>Brassica</taxon>
    </lineage>
</organism>